<feature type="region of interest" description="Disordered" evidence="2">
    <location>
        <begin position="1"/>
        <end position="27"/>
    </location>
</feature>
<sequence>MEEQYRLRRLRKQQGISSPRSPPKMTHYHRQRVEIDYLSGLAKELIQELQQLQQKKAKMKQEWQEKCTIEQYKYVQSAQTNAKLKQQVQTVLHRRQLIEDALFGEDLTSYSTES</sequence>
<dbReference type="OrthoDB" id="10331551at2759"/>
<evidence type="ECO:0000313" key="3">
    <source>
        <dbReference type="EMBL" id="OQS07995.1"/>
    </source>
</evidence>
<evidence type="ECO:0000256" key="1">
    <source>
        <dbReference type="SAM" id="Coils"/>
    </source>
</evidence>
<evidence type="ECO:0000313" key="4">
    <source>
        <dbReference type="Proteomes" id="UP000243217"/>
    </source>
</evidence>
<keyword evidence="1" id="KW-0175">Coiled coil</keyword>
<keyword evidence="4" id="KW-1185">Reference proteome</keyword>
<reference evidence="3 4" key="1">
    <citation type="journal article" date="2014" name="Genome Biol. Evol.">
        <title>The secreted proteins of Achlya hypogyna and Thraustotheca clavata identify the ancestral oomycete secretome and reveal gene acquisitions by horizontal gene transfer.</title>
        <authorList>
            <person name="Misner I."/>
            <person name="Blouin N."/>
            <person name="Leonard G."/>
            <person name="Richards T.A."/>
            <person name="Lane C.E."/>
        </authorList>
    </citation>
    <scope>NUCLEOTIDE SEQUENCE [LARGE SCALE GENOMIC DNA]</scope>
    <source>
        <strain evidence="3 4">ATCC 34112</strain>
    </source>
</reference>
<name>A0A1W0ACL4_9STRA</name>
<organism evidence="3 4">
    <name type="scientific">Thraustotheca clavata</name>
    <dbReference type="NCBI Taxonomy" id="74557"/>
    <lineage>
        <taxon>Eukaryota</taxon>
        <taxon>Sar</taxon>
        <taxon>Stramenopiles</taxon>
        <taxon>Oomycota</taxon>
        <taxon>Saprolegniomycetes</taxon>
        <taxon>Saprolegniales</taxon>
        <taxon>Achlyaceae</taxon>
        <taxon>Thraustotheca</taxon>
    </lineage>
</organism>
<proteinExistence type="predicted"/>
<protein>
    <submittedName>
        <fullName evidence="3">Uncharacterized protein</fullName>
    </submittedName>
</protein>
<dbReference type="Proteomes" id="UP000243217">
    <property type="component" value="Unassembled WGS sequence"/>
</dbReference>
<evidence type="ECO:0000256" key="2">
    <source>
        <dbReference type="SAM" id="MobiDB-lite"/>
    </source>
</evidence>
<gene>
    <name evidence="3" type="ORF">THRCLA_20011</name>
</gene>
<dbReference type="EMBL" id="JNBS01000012">
    <property type="protein sequence ID" value="OQS07995.1"/>
    <property type="molecule type" value="Genomic_DNA"/>
</dbReference>
<feature type="coiled-coil region" evidence="1">
    <location>
        <begin position="35"/>
        <end position="66"/>
    </location>
</feature>
<accession>A0A1W0ACL4</accession>
<comment type="caution">
    <text evidence="3">The sequence shown here is derived from an EMBL/GenBank/DDBJ whole genome shotgun (WGS) entry which is preliminary data.</text>
</comment>
<dbReference type="AlphaFoldDB" id="A0A1W0ACL4"/>